<dbReference type="Proteomes" id="UP000832072">
    <property type="component" value="Segment"/>
</dbReference>
<name>A0AAE9GBR5_9CAUD</name>
<evidence type="ECO:0000313" key="1">
    <source>
        <dbReference type="EMBL" id="UNY47161.1"/>
    </source>
</evidence>
<evidence type="ECO:0000313" key="2">
    <source>
        <dbReference type="Proteomes" id="UP000832072"/>
    </source>
</evidence>
<proteinExistence type="predicted"/>
<gene>
    <name evidence="1" type="ORF">EHEKIMEA_00279</name>
</gene>
<sequence length="77" mass="9097">MSKICPDCKEEKSIWAFAISNNSDDMCFPLCKVCVSKRYQAQIKNYFRYFPTRRKVGLSDFVRKQCHDSVWRGKIHG</sequence>
<accession>A0AAE9GBR5</accession>
<keyword evidence="2" id="KW-1185">Reference proteome</keyword>
<reference evidence="1 2" key="1">
    <citation type="submission" date="2022-02" db="EMBL/GenBank/DDBJ databases">
        <authorList>
            <person name="Tian F."/>
            <person name="Li J."/>
            <person name="Li F."/>
            <person name="Tong Y."/>
        </authorList>
    </citation>
    <scope>NUCLEOTIDE SEQUENCE [LARGE SCALE GENOMIC DNA]</scope>
</reference>
<protein>
    <submittedName>
        <fullName evidence="1">Uncharacterized protein</fullName>
    </submittedName>
</protein>
<dbReference type="EMBL" id="OM638103">
    <property type="protein sequence ID" value="UNY47161.1"/>
    <property type="molecule type" value="Genomic_DNA"/>
</dbReference>
<organism evidence="1 2">
    <name type="scientific">Cronobacter phage LPCS28</name>
    <dbReference type="NCBI Taxonomy" id="2924885"/>
    <lineage>
        <taxon>Viruses</taxon>
        <taxon>Duplodnaviria</taxon>
        <taxon>Heunggongvirae</taxon>
        <taxon>Uroviricota</taxon>
        <taxon>Caudoviricetes</taxon>
        <taxon>Pantevenvirales</taxon>
        <taxon>Straboviridae</taxon>
        <taxon>Nanhuvirus</taxon>
        <taxon>Nanhuvirus LPCS28</taxon>
    </lineage>
</organism>